<dbReference type="RefSeq" id="WP_129121314.1">
    <property type="nucleotide sequence ID" value="NZ_PEIB01000003.1"/>
</dbReference>
<gene>
    <name evidence="2" type="ORF">CS022_04690</name>
</gene>
<evidence type="ECO:0000313" key="3">
    <source>
        <dbReference type="Proteomes" id="UP000290287"/>
    </source>
</evidence>
<comment type="caution">
    <text evidence="2">The sequence shown here is derived from an EMBL/GenBank/DDBJ whole genome shotgun (WGS) entry which is preliminary data.</text>
</comment>
<dbReference type="InterPro" id="IPR021370">
    <property type="entry name" value="DUF2987"/>
</dbReference>
<evidence type="ECO:0000256" key="1">
    <source>
        <dbReference type="SAM" id="SignalP"/>
    </source>
</evidence>
<name>A0A4Q0YSX1_9GAMM</name>
<reference evidence="2 3" key="1">
    <citation type="submission" date="2017-10" db="EMBL/GenBank/DDBJ databases">
        <title>Nyctiphanis sp. nov., isolated from the stomach of the euphausiid Nyctiphanes simplex (Hansen, 1911) in the Gulf of California.</title>
        <authorList>
            <person name="Gomez-Gil B."/>
            <person name="Aguilar-Mendez M."/>
            <person name="Lopez-Cortes A."/>
            <person name="Gomez-Gutierrez J."/>
            <person name="Roque A."/>
            <person name="Lang E."/>
            <person name="Gonzalez-Castillo A."/>
        </authorList>
    </citation>
    <scope>NUCLEOTIDE SEQUENCE [LARGE SCALE GENOMIC DNA]</scope>
    <source>
        <strain evidence="2 3">CAIM 600</strain>
    </source>
</reference>
<keyword evidence="1" id="KW-0732">Signal</keyword>
<accession>A0A4Q0YSX1</accession>
<dbReference type="Pfam" id="PF11205">
    <property type="entry name" value="DUF2987"/>
    <property type="match status" value="1"/>
</dbReference>
<dbReference type="AlphaFoldDB" id="A0A4Q0YSX1"/>
<sequence>MKRHLLGLLVTLLPAFPAFSAQYEFSYNKLFSQLKYNNAESHPDVKVGYFMVNPISGETCQITKAWMSKKANYEAFVIPASQELPLPIDRHLKKVNPDVFVETKGEQVCDISYQVMAEPKYNAGISSGELSALVPQMNAIMDDLGGMLSSWFMPEVKGITVHFDQDVNSLTTTLGNVIPATGRKVFIRPSDLVEDESVLFSVPPDKITPWLPSD</sequence>
<feature type="signal peptide" evidence="1">
    <location>
        <begin position="1"/>
        <end position="20"/>
    </location>
</feature>
<evidence type="ECO:0000313" key="2">
    <source>
        <dbReference type="EMBL" id="RXJ74350.1"/>
    </source>
</evidence>
<organism evidence="2 3">
    <name type="scientific">Veronia nyctiphanis</name>
    <dbReference type="NCBI Taxonomy" id="1278244"/>
    <lineage>
        <taxon>Bacteria</taxon>
        <taxon>Pseudomonadati</taxon>
        <taxon>Pseudomonadota</taxon>
        <taxon>Gammaproteobacteria</taxon>
        <taxon>Vibrionales</taxon>
        <taxon>Vibrionaceae</taxon>
        <taxon>Veronia</taxon>
    </lineage>
</organism>
<protein>
    <recommendedName>
        <fullName evidence="4">DUF2987 domain-containing protein</fullName>
    </recommendedName>
</protein>
<dbReference type="EMBL" id="PEIB01000003">
    <property type="protein sequence ID" value="RXJ74350.1"/>
    <property type="molecule type" value="Genomic_DNA"/>
</dbReference>
<dbReference type="OrthoDB" id="5815145at2"/>
<evidence type="ECO:0008006" key="4">
    <source>
        <dbReference type="Google" id="ProtNLM"/>
    </source>
</evidence>
<dbReference type="Proteomes" id="UP000290287">
    <property type="component" value="Unassembled WGS sequence"/>
</dbReference>
<feature type="chain" id="PRO_5020317558" description="DUF2987 domain-containing protein" evidence="1">
    <location>
        <begin position="21"/>
        <end position="214"/>
    </location>
</feature>
<keyword evidence="3" id="KW-1185">Reference proteome</keyword>
<proteinExistence type="predicted"/>